<dbReference type="RefSeq" id="WP_186953581.1">
    <property type="nucleotide sequence ID" value="NZ_JACOFX010000004.1"/>
</dbReference>
<reference evidence="1 2" key="1">
    <citation type="submission" date="2020-08" db="EMBL/GenBank/DDBJ databases">
        <title>Novel species isolated from subtropical streams in China.</title>
        <authorList>
            <person name="Lu H."/>
        </authorList>
    </citation>
    <scope>NUCLEOTIDE SEQUENCE [LARGE SCALE GENOMIC DNA]</scope>
    <source>
        <strain evidence="1 2">NL8W</strain>
    </source>
</reference>
<proteinExistence type="predicted"/>
<dbReference type="Proteomes" id="UP000646911">
    <property type="component" value="Unassembled WGS sequence"/>
</dbReference>
<dbReference type="EMBL" id="JACOFX010000004">
    <property type="protein sequence ID" value="MBC3908029.1"/>
    <property type="molecule type" value="Genomic_DNA"/>
</dbReference>
<gene>
    <name evidence="1" type="ORF">H8L47_10660</name>
</gene>
<evidence type="ECO:0000313" key="1">
    <source>
        <dbReference type="EMBL" id="MBC3908029.1"/>
    </source>
</evidence>
<protein>
    <submittedName>
        <fullName evidence="1">Uncharacterized protein</fullName>
    </submittedName>
</protein>
<accession>A0ABR6Z8D4</accession>
<organism evidence="1 2">
    <name type="scientific">Undibacterium umbellatum</name>
    <dbReference type="NCBI Taxonomy" id="2762300"/>
    <lineage>
        <taxon>Bacteria</taxon>
        <taxon>Pseudomonadati</taxon>
        <taxon>Pseudomonadota</taxon>
        <taxon>Betaproteobacteria</taxon>
        <taxon>Burkholderiales</taxon>
        <taxon>Oxalobacteraceae</taxon>
        <taxon>Undibacterium</taxon>
    </lineage>
</organism>
<keyword evidence="2" id="KW-1185">Reference proteome</keyword>
<evidence type="ECO:0000313" key="2">
    <source>
        <dbReference type="Proteomes" id="UP000646911"/>
    </source>
</evidence>
<comment type="caution">
    <text evidence="1">The sequence shown here is derived from an EMBL/GenBank/DDBJ whole genome shotgun (WGS) entry which is preliminary data.</text>
</comment>
<sequence length="81" mass="9307">MSIVLKNTEFNELKVFIEPSTDEILLKKNDALAIQLKGQDTVPLEIHSCEDAMVVWIPHGQSADFYINGEEIETMCSQYFW</sequence>
<name>A0ABR6Z8D4_9BURK</name>